<dbReference type="AlphaFoldDB" id="A0A8K0SNH3"/>
<feature type="chain" id="PRO_5035452358" description="DUF4185 domain-containing protein" evidence="5">
    <location>
        <begin position="23"/>
        <end position="681"/>
    </location>
</feature>
<keyword evidence="5" id="KW-0732">Signal</keyword>
<evidence type="ECO:0000256" key="1">
    <source>
        <dbReference type="ARBA" id="ARBA00022441"/>
    </source>
</evidence>
<sequence length="681" mass="75302">MMRPSYKAVIGALVFLVAQSAAQLTNWNLTAGQNSTWICTWRQPRAALVRDTIYFDGGQLYWQAGFEDGSNTMPAQTESRIGYILSYNLSRAFSLDTNVSEIFVENMIEKGGRAGGGFSRLDGAMLANDDQLLLLGGAQSPIVRDDISDEDEAVGYLLYPQRDDVTAFERVFTLSRLPDGITDWIAYGGSTSAPSENKAWYFSGYTTLDDQPVLIFPNGSTATNVVNRLVTVDFDEIEGEPWSTQNLTSSIEGRANPEVVWVPVGEQGILVVLGGVTYPQWVNPDSASEDPEASIEESPAFMQRIDIYDVASRRWYRQRSQNYPVGSFTQGCAVVATAADRSSFNIYYYGGFDGLDPRADFYDDVWVLSLPSFEWIPLNRGSSGHARAGHRCFMPYPDQMMVFGGYTPVPGASMNCLEDGPVLNFNLSSGQWMNSYDPRNHPDYGVPRAVYDIIGGDSTGGSNITGPSGGWQSRELEEIFENRTYNISRIWEHTPYNVDSEPGPPNSPGNGPEEGGGGNNGLPSWVAPVLGVVLGLMLLAAILVIFFLWRKRKIFKNRSSDSGTNNRILPWLWAQPSPEKGMTSTASEITAARTLSPEMSELRSVSGPTAGTVTATASPDPEQYRYEVPDTQIYAELGGKHFAACRTCCFCSKSSTFLHRIQRRRQGKRCHPFHRCRCRCR</sequence>
<evidence type="ECO:0000313" key="7">
    <source>
        <dbReference type="Proteomes" id="UP000813444"/>
    </source>
</evidence>
<reference evidence="6" key="1">
    <citation type="journal article" date="2021" name="Nat. Commun.">
        <title>Genetic determinants of endophytism in the Arabidopsis root mycobiome.</title>
        <authorList>
            <person name="Mesny F."/>
            <person name="Miyauchi S."/>
            <person name="Thiergart T."/>
            <person name="Pickel B."/>
            <person name="Atanasova L."/>
            <person name="Karlsson M."/>
            <person name="Huettel B."/>
            <person name="Barry K.W."/>
            <person name="Haridas S."/>
            <person name="Chen C."/>
            <person name="Bauer D."/>
            <person name="Andreopoulos W."/>
            <person name="Pangilinan J."/>
            <person name="LaButti K."/>
            <person name="Riley R."/>
            <person name="Lipzen A."/>
            <person name="Clum A."/>
            <person name="Drula E."/>
            <person name="Henrissat B."/>
            <person name="Kohler A."/>
            <person name="Grigoriev I.V."/>
            <person name="Martin F.M."/>
            <person name="Hacquard S."/>
        </authorList>
    </citation>
    <scope>NUCLEOTIDE SEQUENCE</scope>
    <source>
        <strain evidence="6">MPI-CAGE-CH-0235</strain>
    </source>
</reference>
<dbReference type="InterPro" id="IPR011043">
    <property type="entry name" value="Gal_Oxase/kelch_b-propeller"/>
</dbReference>
<keyword evidence="4" id="KW-0472">Membrane</keyword>
<keyword evidence="1" id="KW-0880">Kelch repeat</keyword>
<evidence type="ECO:0000256" key="4">
    <source>
        <dbReference type="SAM" id="Phobius"/>
    </source>
</evidence>
<evidence type="ECO:0008006" key="8">
    <source>
        <dbReference type="Google" id="ProtNLM"/>
    </source>
</evidence>
<dbReference type="PANTHER" id="PTHR46228:SF2">
    <property type="entry name" value="KELCH REPEAT PROTEIN (AFU_ORTHOLOGUE AFUA_4G14350)"/>
    <property type="match status" value="1"/>
</dbReference>
<proteinExistence type="predicted"/>
<keyword evidence="2" id="KW-0677">Repeat</keyword>
<dbReference type="SUPFAM" id="SSF50965">
    <property type="entry name" value="Galactose oxidase, central domain"/>
    <property type="match status" value="2"/>
</dbReference>
<organism evidence="6 7">
    <name type="scientific">Stachybotrys elegans</name>
    <dbReference type="NCBI Taxonomy" id="80388"/>
    <lineage>
        <taxon>Eukaryota</taxon>
        <taxon>Fungi</taxon>
        <taxon>Dikarya</taxon>
        <taxon>Ascomycota</taxon>
        <taxon>Pezizomycotina</taxon>
        <taxon>Sordariomycetes</taxon>
        <taxon>Hypocreomycetidae</taxon>
        <taxon>Hypocreales</taxon>
        <taxon>Stachybotryaceae</taxon>
        <taxon>Stachybotrys</taxon>
    </lineage>
</organism>
<name>A0A8K0SNH3_9HYPO</name>
<feature type="region of interest" description="Disordered" evidence="3">
    <location>
        <begin position="496"/>
        <end position="519"/>
    </location>
</feature>
<keyword evidence="7" id="KW-1185">Reference proteome</keyword>
<feature type="signal peptide" evidence="5">
    <location>
        <begin position="1"/>
        <end position="22"/>
    </location>
</feature>
<protein>
    <recommendedName>
        <fullName evidence="8">DUF4185 domain-containing protein</fullName>
    </recommendedName>
</protein>
<evidence type="ECO:0000256" key="2">
    <source>
        <dbReference type="ARBA" id="ARBA00022737"/>
    </source>
</evidence>
<gene>
    <name evidence="6" type="ORF">B0I35DRAFT_223039</name>
</gene>
<dbReference type="Gene3D" id="2.120.10.80">
    <property type="entry name" value="Kelch-type beta propeller"/>
    <property type="match status" value="1"/>
</dbReference>
<keyword evidence="4" id="KW-0812">Transmembrane</keyword>
<evidence type="ECO:0000256" key="5">
    <source>
        <dbReference type="SAM" id="SignalP"/>
    </source>
</evidence>
<feature type="transmembrane region" description="Helical" evidence="4">
    <location>
        <begin position="525"/>
        <end position="549"/>
    </location>
</feature>
<dbReference type="PANTHER" id="PTHR46228">
    <property type="entry name" value="KELCH DOMAIN-CONTAINING PROTEIN"/>
    <property type="match status" value="1"/>
</dbReference>
<dbReference type="EMBL" id="JAGPNK010000006">
    <property type="protein sequence ID" value="KAH7319901.1"/>
    <property type="molecule type" value="Genomic_DNA"/>
</dbReference>
<evidence type="ECO:0000313" key="6">
    <source>
        <dbReference type="EMBL" id="KAH7319901.1"/>
    </source>
</evidence>
<accession>A0A8K0SNH3</accession>
<dbReference type="InterPro" id="IPR015915">
    <property type="entry name" value="Kelch-typ_b-propeller"/>
</dbReference>
<dbReference type="OrthoDB" id="10251809at2759"/>
<dbReference type="Proteomes" id="UP000813444">
    <property type="component" value="Unassembled WGS sequence"/>
</dbReference>
<keyword evidence="4" id="KW-1133">Transmembrane helix</keyword>
<comment type="caution">
    <text evidence="6">The sequence shown here is derived from an EMBL/GenBank/DDBJ whole genome shotgun (WGS) entry which is preliminary data.</text>
</comment>
<evidence type="ECO:0000256" key="3">
    <source>
        <dbReference type="SAM" id="MobiDB-lite"/>
    </source>
</evidence>